<dbReference type="GO" id="GO:0009252">
    <property type="term" value="P:peptidoglycan biosynthetic process"/>
    <property type="evidence" value="ECO:0007669"/>
    <property type="project" value="UniProtKB-KW"/>
</dbReference>
<dbReference type="GO" id="GO:0071555">
    <property type="term" value="P:cell wall organization"/>
    <property type="evidence" value="ECO:0007669"/>
    <property type="project" value="UniProtKB-KW"/>
</dbReference>
<evidence type="ECO:0000256" key="15">
    <source>
        <dbReference type="ARBA" id="ARBA00042842"/>
    </source>
</evidence>
<dbReference type="PANTHER" id="PTHR43783:SF1">
    <property type="entry name" value="UDP-N-ACETYLGLUCOSAMINE 1-CARBOXYVINYLTRANSFERASE"/>
    <property type="match status" value="1"/>
</dbReference>
<dbReference type="Gene3D" id="3.65.10.10">
    <property type="entry name" value="Enolpyruvate transferase domain"/>
    <property type="match status" value="2"/>
</dbReference>
<evidence type="ECO:0000256" key="16">
    <source>
        <dbReference type="ARBA" id="ARBA00047527"/>
    </source>
</evidence>
<evidence type="ECO:0000313" key="19">
    <source>
        <dbReference type="Proteomes" id="UP000199341"/>
    </source>
</evidence>
<dbReference type="InterPro" id="IPR036968">
    <property type="entry name" value="Enolpyruvate_Tfrase_sf"/>
</dbReference>
<keyword evidence="5 18" id="KW-0808">Transferase</keyword>
<dbReference type="NCBIfam" id="NF006873">
    <property type="entry name" value="PRK09369.1"/>
    <property type="match status" value="1"/>
</dbReference>
<dbReference type="InterPro" id="IPR001986">
    <property type="entry name" value="Enolpyruvate_Tfrase_dom"/>
</dbReference>
<evidence type="ECO:0000256" key="4">
    <source>
        <dbReference type="ARBA" id="ARBA00022618"/>
    </source>
</evidence>
<evidence type="ECO:0000256" key="10">
    <source>
        <dbReference type="ARBA" id="ARBA00037534"/>
    </source>
</evidence>
<evidence type="ECO:0000256" key="5">
    <source>
        <dbReference type="ARBA" id="ARBA00022679"/>
    </source>
</evidence>
<dbReference type="EC" id="2.5.1.7" evidence="12"/>
<dbReference type="Proteomes" id="UP000199341">
    <property type="component" value="Unassembled WGS sequence"/>
</dbReference>
<evidence type="ECO:0000313" key="18">
    <source>
        <dbReference type="EMBL" id="SDN02583.1"/>
    </source>
</evidence>
<dbReference type="InterPro" id="IPR050068">
    <property type="entry name" value="MurA_subfamily"/>
</dbReference>
<gene>
    <name evidence="18" type="ORF">SAMN05216259_102362</name>
</gene>
<evidence type="ECO:0000256" key="13">
    <source>
        <dbReference type="ARBA" id="ARBA00039754"/>
    </source>
</evidence>
<name>A0A1G9Y299_9ACTN</name>
<feature type="domain" description="Enolpyruvate transferase" evidence="17">
    <location>
        <begin position="21"/>
        <end position="424"/>
    </location>
</feature>
<evidence type="ECO:0000256" key="9">
    <source>
        <dbReference type="ARBA" id="ARBA00023316"/>
    </source>
</evidence>
<evidence type="ECO:0000259" key="17">
    <source>
        <dbReference type="Pfam" id="PF00275"/>
    </source>
</evidence>
<dbReference type="InterPro" id="IPR013792">
    <property type="entry name" value="RNA3'P_cycl/enolpyr_Trfase_a/b"/>
</dbReference>
<evidence type="ECO:0000256" key="11">
    <source>
        <dbReference type="ARBA" id="ARBA00038367"/>
    </source>
</evidence>
<dbReference type="STRING" id="310781.SAMN05216259_102362"/>
<evidence type="ECO:0000256" key="7">
    <source>
        <dbReference type="ARBA" id="ARBA00022984"/>
    </source>
</evidence>
<dbReference type="EMBL" id="FNIE01000002">
    <property type="protein sequence ID" value="SDN02583.1"/>
    <property type="molecule type" value="Genomic_DNA"/>
</dbReference>
<keyword evidence="8" id="KW-0131">Cell cycle</keyword>
<sequence>MTAVTLDPPSDATVDTALVRVTGGRPLSGRIPVQGSKNIALHLYAASLLADSPVTLSAAPDIIDTQVCAQILRHTGARVEVTGGRFDVIPPRDPWPVVHAELGRRVRTTVVLAAAVLARAGQVAFPWPGGDAFCPRLIDRHVAAMRAAGAEVVADGAGMRARCGPRGVKAFTVDVDTPYGPSLGATVTAMLLAARATGASLITHPSIEPEVTETARFLSERGVRIHFDDQGLHVAGSDWIDGGGFAVAGDRIEAATMVMTAAATGGRVHLDNITAAGFPRGLVRVLTAAGIGLSDAPDGGVQSQSRGPLTAVEAATGPHPDLPTDTAPQLAALLTQADGTSLLGERVYPRRDSHAAGLRSFGADITTTGAVIRIRGPVRLHGADVEASDIRAVTALLIAALAAEGPSTIRGLYHLRRGYGHLLSNLATLGADITTVPGGPDAHPVHRR</sequence>
<dbReference type="Pfam" id="PF00275">
    <property type="entry name" value="EPSP_synthase"/>
    <property type="match status" value="1"/>
</dbReference>
<accession>A0A1G9Y299</accession>
<dbReference type="SUPFAM" id="SSF55205">
    <property type="entry name" value="EPT/RTPC-like"/>
    <property type="match status" value="1"/>
</dbReference>
<evidence type="ECO:0000256" key="2">
    <source>
        <dbReference type="ARBA" id="ARBA00004752"/>
    </source>
</evidence>
<dbReference type="AlphaFoldDB" id="A0A1G9Y299"/>
<comment type="subcellular location">
    <subcellularLocation>
        <location evidence="1">Cytoplasm</location>
    </subcellularLocation>
</comment>
<evidence type="ECO:0000256" key="14">
    <source>
        <dbReference type="ARBA" id="ARBA00042443"/>
    </source>
</evidence>
<dbReference type="GO" id="GO:0008760">
    <property type="term" value="F:UDP-N-acetylglucosamine 1-carboxyvinyltransferase activity"/>
    <property type="evidence" value="ECO:0007669"/>
    <property type="project" value="UniProtKB-EC"/>
</dbReference>
<evidence type="ECO:0000256" key="12">
    <source>
        <dbReference type="ARBA" id="ARBA00039108"/>
    </source>
</evidence>
<evidence type="ECO:0000256" key="3">
    <source>
        <dbReference type="ARBA" id="ARBA00022490"/>
    </source>
</evidence>
<keyword evidence="19" id="KW-1185">Reference proteome</keyword>
<evidence type="ECO:0000256" key="6">
    <source>
        <dbReference type="ARBA" id="ARBA00022960"/>
    </source>
</evidence>
<keyword evidence="6" id="KW-0133">Cell shape</keyword>
<comment type="catalytic activity">
    <reaction evidence="16">
        <text>phosphoenolpyruvate + UDP-N-acetyl-alpha-D-glucosamine = UDP-N-acetyl-3-O-(1-carboxyvinyl)-alpha-D-glucosamine + phosphate</text>
        <dbReference type="Rhea" id="RHEA:18681"/>
        <dbReference type="ChEBI" id="CHEBI:43474"/>
        <dbReference type="ChEBI" id="CHEBI:57705"/>
        <dbReference type="ChEBI" id="CHEBI:58702"/>
        <dbReference type="ChEBI" id="CHEBI:68483"/>
        <dbReference type="EC" id="2.5.1.7"/>
    </reaction>
</comment>
<keyword evidence="9" id="KW-0961">Cell wall biogenesis/degradation</keyword>
<organism evidence="18 19">
    <name type="scientific">Actinacidiphila guanduensis</name>
    <dbReference type="NCBI Taxonomy" id="310781"/>
    <lineage>
        <taxon>Bacteria</taxon>
        <taxon>Bacillati</taxon>
        <taxon>Actinomycetota</taxon>
        <taxon>Actinomycetes</taxon>
        <taxon>Kitasatosporales</taxon>
        <taxon>Streptomycetaceae</taxon>
        <taxon>Actinacidiphila</taxon>
    </lineage>
</organism>
<comment type="pathway">
    <text evidence="2">Cell wall biogenesis; peptidoglycan biosynthesis.</text>
</comment>
<keyword evidence="4" id="KW-0132">Cell division</keyword>
<comment type="function">
    <text evidence="10">Cell wall formation. Adds enolpyruvyl to UDP-N-acetylglucosamine.</text>
</comment>
<proteinExistence type="inferred from homology"/>
<comment type="similarity">
    <text evidence="11">Belongs to the EPSP synthase family. MurA subfamily.</text>
</comment>
<dbReference type="GO" id="GO:0005737">
    <property type="term" value="C:cytoplasm"/>
    <property type="evidence" value="ECO:0007669"/>
    <property type="project" value="UniProtKB-SubCell"/>
</dbReference>
<protein>
    <recommendedName>
        <fullName evidence="13">UDP-N-acetylglucosamine 1-carboxyvinyltransferase</fullName>
        <ecNumber evidence="12">2.5.1.7</ecNumber>
    </recommendedName>
    <alternativeName>
        <fullName evidence="14">Enoylpyruvate transferase</fullName>
    </alternativeName>
    <alternativeName>
        <fullName evidence="15">UDP-N-acetylglucosamine enolpyruvyl transferase</fullName>
    </alternativeName>
</protein>
<keyword evidence="7" id="KW-0573">Peptidoglycan synthesis</keyword>
<dbReference type="PANTHER" id="PTHR43783">
    <property type="entry name" value="UDP-N-ACETYLGLUCOSAMINE 1-CARBOXYVINYLTRANSFERASE"/>
    <property type="match status" value="1"/>
</dbReference>
<evidence type="ECO:0000256" key="1">
    <source>
        <dbReference type="ARBA" id="ARBA00004496"/>
    </source>
</evidence>
<reference evidence="18 19" key="1">
    <citation type="submission" date="2016-10" db="EMBL/GenBank/DDBJ databases">
        <authorList>
            <person name="de Groot N.N."/>
        </authorList>
    </citation>
    <scope>NUCLEOTIDE SEQUENCE [LARGE SCALE GENOMIC DNA]</scope>
    <source>
        <strain evidence="18 19">CGMCC 4.2022</strain>
    </source>
</reference>
<dbReference type="GO" id="GO:0008360">
    <property type="term" value="P:regulation of cell shape"/>
    <property type="evidence" value="ECO:0007669"/>
    <property type="project" value="UniProtKB-KW"/>
</dbReference>
<dbReference type="GO" id="GO:0051301">
    <property type="term" value="P:cell division"/>
    <property type="evidence" value="ECO:0007669"/>
    <property type="project" value="UniProtKB-KW"/>
</dbReference>
<evidence type="ECO:0000256" key="8">
    <source>
        <dbReference type="ARBA" id="ARBA00023306"/>
    </source>
</evidence>
<keyword evidence="3" id="KW-0963">Cytoplasm</keyword>